<dbReference type="STRING" id="1798370.A2Z00_02235"/>
<gene>
    <name evidence="1" type="ORF">A2Z00_02235</name>
</gene>
<accession>A0A1F5ZGM3</accession>
<evidence type="ECO:0000313" key="1">
    <source>
        <dbReference type="EMBL" id="OGG11282.1"/>
    </source>
</evidence>
<sequence>MKNKKVLLFGILGLLLVVTGVVVYAVITKPAAKTMSTDDASQQQDSLPPVDSSIVVDLVKSKLKANTVLMTAKGLDGKIASVAYELSYESQGLIKGVNSGSKPIDTTGKDSFEREVYLGTCSKNDCKPDIGVSKVSVVLEFVDSSGKKSQFSKDYDL</sequence>
<dbReference type="Proteomes" id="UP000177268">
    <property type="component" value="Unassembled WGS sequence"/>
</dbReference>
<dbReference type="AlphaFoldDB" id="A0A1F5ZGM3"/>
<dbReference type="EMBL" id="MFIZ01000033">
    <property type="protein sequence ID" value="OGG11282.1"/>
    <property type="molecule type" value="Genomic_DNA"/>
</dbReference>
<evidence type="ECO:0000313" key="2">
    <source>
        <dbReference type="Proteomes" id="UP000177268"/>
    </source>
</evidence>
<protein>
    <submittedName>
        <fullName evidence="1">Uncharacterized protein</fullName>
    </submittedName>
</protein>
<comment type="caution">
    <text evidence="1">The sequence shown here is derived from an EMBL/GenBank/DDBJ whole genome shotgun (WGS) entry which is preliminary data.</text>
</comment>
<proteinExistence type="predicted"/>
<organism evidence="1 2">
    <name type="scientific">Candidatus Gottesmanbacteria bacterium RBG_13_45_10</name>
    <dbReference type="NCBI Taxonomy" id="1798370"/>
    <lineage>
        <taxon>Bacteria</taxon>
        <taxon>Candidatus Gottesmaniibacteriota</taxon>
    </lineage>
</organism>
<reference evidence="1 2" key="1">
    <citation type="journal article" date="2016" name="Nat. Commun.">
        <title>Thousands of microbial genomes shed light on interconnected biogeochemical processes in an aquifer system.</title>
        <authorList>
            <person name="Anantharaman K."/>
            <person name="Brown C.T."/>
            <person name="Hug L.A."/>
            <person name="Sharon I."/>
            <person name="Castelle C.J."/>
            <person name="Probst A.J."/>
            <person name="Thomas B.C."/>
            <person name="Singh A."/>
            <person name="Wilkins M.J."/>
            <person name="Karaoz U."/>
            <person name="Brodie E.L."/>
            <person name="Williams K.H."/>
            <person name="Hubbard S.S."/>
            <person name="Banfield J.F."/>
        </authorList>
    </citation>
    <scope>NUCLEOTIDE SEQUENCE [LARGE SCALE GENOMIC DNA]</scope>
</reference>
<name>A0A1F5ZGM3_9BACT</name>